<keyword evidence="1" id="KW-0812">Transmembrane</keyword>
<evidence type="ECO:0000313" key="2">
    <source>
        <dbReference type="EMBL" id="GFY93285.1"/>
    </source>
</evidence>
<accession>A0A7J0F3L2</accession>
<dbReference type="EMBL" id="BJWL01000008">
    <property type="protein sequence ID" value="GFY93285.1"/>
    <property type="molecule type" value="Genomic_DNA"/>
</dbReference>
<sequence>MVLDLAISLISSLPSPLLHGLATIFLFPIFPSIGLQIHPRLEMGRTGVPPSVVTRPPRGGEKYYFALVLGEEERGKRPSQDVSLSLGLTIELGKKKRGGINLFG</sequence>
<dbReference type="AlphaFoldDB" id="A0A7J0F3L2"/>
<evidence type="ECO:0000313" key="3">
    <source>
        <dbReference type="Proteomes" id="UP000585474"/>
    </source>
</evidence>
<gene>
    <name evidence="2" type="ORF">Acr_08g0016810</name>
</gene>
<dbReference type="Proteomes" id="UP000585474">
    <property type="component" value="Unassembled WGS sequence"/>
</dbReference>
<comment type="caution">
    <text evidence="2">The sequence shown here is derived from an EMBL/GenBank/DDBJ whole genome shotgun (WGS) entry which is preliminary data.</text>
</comment>
<organism evidence="2 3">
    <name type="scientific">Actinidia rufa</name>
    <dbReference type="NCBI Taxonomy" id="165716"/>
    <lineage>
        <taxon>Eukaryota</taxon>
        <taxon>Viridiplantae</taxon>
        <taxon>Streptophyta</taxon>
        <taxon>Embryophyta</taxon>
        <taxon>Tracheophyta</taxon>
        <taxon>Spermatophyta</taxon>
        <taxon>Magnoliopsida</taxon>
        <taxon>eudicotyledons</taxon>
        <taxon>Gunneridae</taxon>
        <taxon>Pentapetalae</taxon>
        <taxon>asterids</taxon>
        <taxon>Ericales</taxon>
        <taxon>Actinidiaceae</taxon>
        <taxon>Actinidia</taxon>
    </lineage>
</organism>
<feature type="transmembrane region" description="Helical" evidence="1">
    <location>
        <begin position="17"/>
        <end position="35"/>
    </location>
</feature>
<reference evidence="2 3" key="1">
    <citation type="submission" date="2019-07" db="EMBL/GenBank/DDBJ databases">
        <title>De Novo Assembly of kiwifruit Actinidia rufa.</title>
        <authorList>
            <person name="Sugita-Konishi S."/>
            <person name="Sato K."/>
            <person name="Mori E."/>
            <person name="Abe Y."/>
            <person name="Kisaki G."/>
            <person name="Hamano K."/>
            <person name="Suezawa K."/>
            <person name="Otani M."/>
            <person name="Fukuda T."/>
            <person name="Manabe T."/>
            <person name="Gomi K."/>
            <person name="Tabuchi M."/>
            <person name="Akimitsu K."/>
            <person name="Kataoka I."/>
        </authorList>
    </citation>
    <scope>NUCLEOTIDE SEQUENCE [LARGE SCALE GENOMIC DNA]</scope>
    <source>
        <strain evidence="3">cv. Fuchu</strain>
    </source>
</reference>
<keyword evidence="1" id="KW-0472">Membrane</keyword>
<name>A0A7J0F3L2_9ERIC</name>
<keyword evidence="1" id="KW-1133">Transmembrane helix</keyword>
<keyword evidence="3" id="KW-1185">Reference proteome</keyword>
<evidence type="ECO:0000256" key="1">
    <source>
        <dbReference type="SAM" id="Phobius"/>
    </source>
</evidence>
<proteinExistence type="predicted"/>
<protein>
    <submittedName>
        <fullName evidence="2">Uncharacterized protein</fullName>
    </submittedName>
</protein>